<gene>
    <name evidence="7" type="primary">pal</name>
    <name evidence="10" type="ordered locus">CBUD_2018</name>
</gene>
<dbReference type="PRINTS" id="PR01021">
    <property type="entry name" value="OMPADOMAIN"/>
</dbReference>
<keyword evidence="7" id="KW-0131">Cell cycle</keyword>
<dbReference type="Gene3D" id="3.30.1330.60">
    <property type="entry name" value="OmpA-like domain"/>
    <property type="match status" value="1"/>
</dbReference>
<evidence type="ECO:0000256" key="6">
    <source>
        <dbReference type="ARBA" id="ARBA00023288"/>
    </source>
</evidence>
<keyword evidence="6 10" id="KW-0449">Lipoprotein</keyword>
<keyword evidence="3 8" id="KW-0472">Membrane</keyword>
<dbReference type="InterPro" id="IPR036737">
    <property type="entry name" value="OmpA-like_sf"/>
</dbReference>
<dbReference type="Pfam" id="PF00691">
    <property type="entry name" value="OmpA"/>
    <property type="match status" value="1"/>
</dbReference>
<proteinExistence type="inferred from homology"/>
<evidence type="ECO:0000256" key="7">
    <source>
        <dbReference type="HAMAP-Rule" id="MF_02204"/>
    </source>
</evidence>
<dbReference type="GO" id="GO:0051301">
    <property type="term" value="P:cell division"/>
    <property type="evidence" value="ECO:0007669"/>
    <property type="project" value="UniProtKB-UniRule"/>
</dbReference>
<comment type="subunit">
    <text evidence="7">The Tol-Pal system is composed of five core proteins: the inner membrane proteins TolA, TolQ and TolR, the periplasmic protein TolB and the outer membrane protein Pal. They form a network linking the inner and outer membranes and the peptidoglycan layer.</text>
</comment>
<comment type="function">
    <text evidence="7">Part of the Tol-Pal system, which plays a role in outer membrane invagination during cell division and is important for maintaining outer membrane integrity.</text>
</comment>
<dbReference type="InterPro" id="IPR050330">
    <property type="entry name" value="Bact_OuterMem_StrucFunc"/>
</dbReference>
<organism evidence="10 11">
    <name type="scientific">Coxiella burnetii (strain Dugway 5J108-111)</name>
    <dbReference type="NCBI Taxonomy" id="434922"/>
    <lineage>
        <taxon>Bacteria</taxon>
        <taxon>Pseudomonadati</taxon>
        <taxon>Pseudomonadota</taxon>
        <taxon>Gammaproteobacteria</taxon>
        <taxon>Legionellales</taxon>
        <taxon>Coxiellaceae</taxon>
        <taxon>Coxiella</taxon>
    </lineage>
</organism>
<dbReference type="HAMAP" id="MF_02204">
    <property type="entry name" value="Pal"/>
    <property type="match status" value="1"/>
</dbReference>
<evidence type="ECO:0000256" key="4">
    <source>
        <dbReference type="ARBA" id="ARBA00023139"/>
    </source>
</evidence>
<keyword evidence="4" id="KW-0564">Palmitate</keyword>
<evidence type="ECO:0000256" key="1">
    <source>
        <dbReference type="ARBA" id="ARBA00004442"/>
    </source>
</evidence>
<keyword evidence="2" id="KW-0732">Signal</keyword>
<comment type="subcellular location">
    <subcellularLocation>
        <location evidence="1">Cell outer membrane</location>
    </subcellularLocation>
</comment>
<evidence type="ECO:0000256" key="5">
    <source>
        <dbReference type="ARBA" id="ARBA00023237"/>
    </source>
</evidence>
<evidence type="ECO:0000256" key="8">
    <source>
        <dbReference type="PROSITE-ProRule" id="PRU00473"/>
    </source>
</evidence>
<dbReference type="KEGG" id="cbd:CBUD_2018"/>
<dbReference type="InterPro" id="IPR006664">
    <property type="entry name" value="OMP_bac"/>
</dbReference>
<evidence type="ECO:0000256" key="2">
    <source>
        <dbReference type="ARBA" id="ARBA00022729"/>
    </source>
</evidence>
<dbReference type="CDD" id="cd07185">
    <property type="entry name" value="OmpA_C-like"/>
    <property type="match status" value="1"/>
</dbReference>
<evidence type="ECO:0000259" key="9">
    <source>
        <dbReference type="PROSITE" id="PS51123"/>
    </source>
</evidence>
<dbReference type="HOGENOM" id="CLU_016890_9_4_6"/>
<dbReference type="InterPro" id="IPR039001">
    <property type="entry name" value="Pal"/>
</dbReference>
<evidence type="ECO:0000313" key="10">
    <source>
        <dbReference type="EMBL" id="ABS76935.2"/>
    </source>
</evidence>
<dbReference type="EMBL" id="CP000733">
    <property type="protein sequence ID" value="ABS76935.2"/>
    <property type="molecule type" value="Genomic_DNA"/>
</dbReference>
<keyword evidence="5" id="KW-0998">Cell outer membrane</keyword>
<evidence type="ECO:0000256" key="3">
    <source>
        <dbReference type="ARBA" id="ARBA00023136"/>
    </source>
</evidence>
<keyword evidence="7" id="KW-0132">Cell division</keyword>
<reference evidence="10 11" key="1">
    <citation type="journal article" date="2009" name="Infect. Immun.">
        <title>Comparative genomics reveal extensive transposon-mediated genomic plasticity and diversity among potential effector proteins within the genus Coxiella.</title>
        <authorList>
            <person name="Beare P.A."/>
            <person name="Unsworth N."/>
            <person name="Andoh M."/>
            <person name="Voth D.E."/>
            <person name="Omsland A."/>
            <person name="Gilk S.D."/>
            <person name="Williams K.P."/>
            <person name="Sobral B.W."/>
            <person name="Kupko J.J.III."/>
            <person name="Porcella S.F."/>
            <person name="Samuel J.E."/>
            <person name="Heinzen R.A."/>
        </authorList>
    </citation>
    <scope>NUCLEOTIDE SEQUENCE [LARGE SCALE GENOMIC DNA]</scope>
    <source>
        <strain evidence="10 11">Dugway 5J108-111</strain>
    </source>
</reference>
<dbReference type="GO" id="GO:0009279">
    <property type="term" value="C:cell outer membrane"/>
    <property type="evidence" value="ECO:0007669"/>
    <property type="project" value="UniProtKB-SubCell"/>
</dbReference>
<dbReference type="SUPFAM" id="SSF103088">
    <property type="entry name" value="OmpA-like"/>
    <property type="match status" value="1"/>
</dbReference>
<dbReference type="PROSITE" id="PS51123">
    <property type="entry name" value="OMPA_2"/>
    <property type="match status" value="1"/>
</dbReference>
<protein>
    <recommendedName>
        <fullName evidence="7">Peptidoglycan-associated protein</fullName>
    </recommendedName>
</protein>
<dbReference type="PANTHER" id="PTHR30329:SF21">
    <property type="entry name" value="LIPOPROTEIN YIAD-RELATED"/>
    <property type="match status" value="1"/>
</dbReference>
<feature type="domain" description="OmpA-like" evidence="9">
    <location>
        <begin position="79"/>
        <end position="195"/>
    </location>
</feature>
<dbReference type="Proteomes" id="UP000008555">
    <property type="component" value="Chromosome"/>
</dbReference>
<dbReference type="PANTHER" id="PTHR30329">
    <property type="entry name" value="STATOR ELEMENT OF FLAGELLAR MOTOR COMPLEX"/>
    <property type="match status" value="1"/>
</dbReference>
<accession>A9KGT8</accession>
<dbReference type="InterPro" id="IPR006665">
    <property type="entry name" value="OmpA-like"/>
</dbReference>
<dbReference type="AlphaFoldDB" id="A9KGT8"/>
<name>A9KGT8_COXBN</name>
<evidence type="ECO:0000313" key="11">
    <source>
        <dbReference type="Proteomes" id="UP000008555"/>
    </source>
</evidence>
<sequence length="195" mass="21357">MSRKFTDKLKGIVMNNLVKNSGLAVIALATLNLSGCKHHPAGANAATGLSDGTGAQAYALAEGKGYQGQLKKDSEGRIINPLVAPANQTYYFDFDSTQLRSLDLGAIRVQANYLATHSTAKVRLEGNTDNRGSREYNIGLGWRRDQAVARILEQEGVAPKQIDMVSYGKERPAVMGNNENAWRLNRRVNLIYEAY</sequence>
<comment type="similarity">
    <text evidence="7">Belongs to the Pal lipoprotein family.</text>
</comment>